<organism evidence="1 2">
    <name type="scientific">Panagrolaimus sp. PS1159</name>
    <dbReference type="NCBI Taxonomy" id="55785"/>
    <lineage>
        <taxon>Eukaryota</taxon>
        <taxon>Metazoa</taxon>
        <taxon>Ecdysozoa</taxon>
        <taxon>Nematoda</taxon>
        <taxon>Chromadorea</taxon>
        <taxon>Rhabditida</taxon>
        <taxon>Tylenchina</taxon>
        <taxon>Panagrolaimomorpha</taxon>
        <taxon>Panagrolaimoidea</taxon>
        <taxon>Panagrolaimidae</taxon>
        <taxon>Panagrolaimus</taxon>
    </lineage>
</organism>
<protein>
    <submittedName>
        <fullName evidence="2">Yippee domain-containing protein</fullName>
    </submittedName>
</protein>
<proteinExistence type="predicted"/>
<accession>A0AC35GPK4</accession>
<name>A0AC35GPK4_9BILA</name>
<evidence type="ECO:0000313" key="2">
    <source>
        <dbReference type="WBParaSite" id="PS1159_v2.g7242.t1"/>
    </source>
</evidence>
<dbReference type="Proteomes" id="UP000887580">
    <property type="component" value="Unplaced"/>
</dbReference>
<sequence length="254" mass="28954">MAEKNKGLIFFNRFIGNQQLNASQSFFFKQANPAATSSTEQSSDNDKKLKNYHCKKCESYLTTEQQIASSLFNGALGSAILFSKVENVQHSETYEKNLMTGKHFVKDVYCKTVLEKVLLQEVEVKVTECTNTTELMDLTNAKISDDTEMEADSNSESSKSSKTKEEKCVVEYFEEVKQSPLEAMKCVQNAYAGALRNDANFIVLNERIAKIQQRFRKREASDVDRTAMKRSKDDENDKIEDHIKILSFKLKDSE</sequence>
<dbReference type="WBParaSite" id="PS1159_v2.g7242.t1">
    <property type="protein sequence ID" value="PS1159_v2.g7242.t1"/>
    <property type="gene ID" value="PS1159_v2.g7242"/>
</dbReference>
<evidence type="ECO:0000313" key="1">
    <source>
        <dbReference type="Proteomes" id="UP000887580"/>
    </source>
</evidence>
<reference evidence="2" key="1">
    <citation type="submission" date="2022-11" db="UniProtKB">
        <authorList>
            <consortium name="WormBaseParasite"/>
        </authorList>
    </citation>
    <scope>IDENTIFICATION</scope>
</reference>